<dbReference type="SUPFAM" id="SSF158682">
    <property type="entry name" value="TerB-like"/>
    <property type="match status" value="1"/>
</dbReference>
<evidence type="ECO:0000313" key="2">
    <source>
        <dbReference type="Proteomes" id="UP000218288"/>
    </source>
</evidence>
<sequence>MPALILIAAVISGVLFWLLRAHYTVKQLKEVDQDTKGLQRRARSVFESIVGTPLQRVNDVRLAAVILMIQIVRTGSPVTASEKTRILELMENPLEIQSISATFERAWRYTQERRPFSLVADPLLPLFREKLTEAERMQLVDMLTKVASAHSAPSELQREALVRLKRRLAGGKPALATNRAGHFN</sequence>
<dbReference type="RefSeq" id="WP_096483298.1">
    <property type="nucleotide sequence ID" value="NZ_AP014809.1"/>
</dbReference>
<dbReference type="AlphaFoldDB" id="A0A161JL90"/>
<reference evidence="1 2" key="1">
    <citation type="journal article" date="2016" name="Genome Announc.">
        <title>Complete Genome Sequence of Methylobacterium populi P-1M, Isolated from Pink-Pigmented Household Biofilm.</title>
        <authorList>
            <person name="Morohoshi T."/>
            <person name="Ikeda T."/>
        </authorList>
    </citation>
    <scope>NUCLEOTIDE SEQUENCE [LARGE SCALE GENOMIC DNA]</scope>
    <source>
        <strain evidence="1 2">P-1M</strain>
    </source>
</reference>
<gene>
    <name evidence="1" type="ORF">MPPM_0342</name>
</gene>
<accession>A0A161JL90</accession>
<dbReference type="EMBL" id="AP014809">
    <property type="protein sequence ID" value="BAU88947.1"/>
    <property type="molecule type" value="Genomic_DNA"/>
</dbReference>
<protein>
    <submittedName>
        <fullName evidence="1">Uncharacterized protein</fullName>
    </submittedName>
</protein>
<proteinExistence type="predicted"/>
<evidence type="ECO:0000313" key="1">
    <source>
        <dbReference type="EMBL" id="BAU88947.1"/>
    </source>
</evidence>
<name>A0A161JL90_9HYPH</name>
<dbReference type="Proteomes" id="UP000218288">
    <property type="component" value="Chromosome"/>
</dbReference>
<dbReference type="InterPro" id="IPR029024">
    <property type="entry name" value="TerB-like"/>
</dbReference>
<dbReference type="CDD" id="cd07177">
    <property type="entry name" value="terB_like"/>
    <property type="match status" value="1"/>
</dbReference>
<dbReference type="OrthoDB" id="8114484at2"/>
<organism evidence="1 2">
    <name type="scientific">Methylorubrum populi</name>
    <dbReference type="NCBI Taxonomy" id="223967"/>
    <lineage>
        <taxon>Bacteria</taxon>
        <taxon>Pseudomonadati</taxon>
        <taxon>Pseudomonadota</taxon>
        <taxon>Alphaproteobacteria</taxon>
        <taxon>Hyphomicrobiales</taxon>
        <taxon>Methylobacteriaceae</taxon>
        <taxon>Methylorubrum</taxon>
    </lineage>
</organism>